<sequence length="482" mass="57612">MSYTKFTDKERLIQLQQQVIHYKSEVGLFERRLHRALEQLKEGQEKLSYYKSMIRSNDHYLLAKEDYERTLSQLDAHISLLKTNVQKNRQKRIEFTKELEETIELHQYVIEHLLTKHEHKEKQLEESSMEFTKELEETIELHQYVIEHLLTEHEHKEKQLEESIQEKNALSKKLSTIENKAKNLKKENELLKQFKHDLETSKDFNNEIEQLRQRIEGADKKLLDDKLTDQQKNALNEEKQKIQKQLLSQLEKRSLLHSSVFESLAYKQEQEEIKKKYEKQQRELQQQIDDLLKEKDQLIQQYEEEKKSDSESHKEEQEEQTETVNDTKLDRITSYFTHSIITPKEEEKLILVVGNAIIQNFTDQSYLHPILCIRTSLKEEATFSGKIARRQMDDSLVLEEDDGEEKWEYAIENWKEKVVNYGEYWLKPIKLTELNAKEQLTFANFQIAVEQDKLTDPLIIEGFIYFQNAKEGIPFLNKIIIN</sequence>
<dbReference type="RefSeq" id="WP_226538786.1">
    <property type="nucleotide sequence ID" value="NZ_CP129013.1"/>
</dbReference>
<reference evidence="2 3" key="1">
    <citation type="submission" date="2023-06" db="EMBL/GenBank/DDBJ databases">
        <title>Five Gram-positive bacteria isolated from mangrove sediments in Shenzhen, Guangdong, China.</title>
        <authorList>
            <person name="Yu S."/>
            <person name="Zheng W."/>
            <person name="Huang Y."/>
        </authorList>
    </citation>
    <scope>NUCLEOTIDE SEQUENCE [LARGE SCALE GENOMIC DNA]</scope>
    <source>
        <strain evidence="2 3">SaN35-3</strain>
    </source>
</reference>
<evidence type="ECO:0000313" key="2">
    <source>
        <dbReference type="EMBL" id="WLR42969.1"/>
    </source>
</evidence>
<dbReference type="Proteomes" id="UP001197974">
    <property type="component" value="Chromosome"/>
</dbReference>
<evidence type="ECO:0000256" key="1">
    <source>
        <dbReference type="SAM" id="MobiDB-lite"/>
    </source>
</evidence>
<organism evidence="2 3">
    <name type="scientific">Bacillus carboniphilus</name>
    <dbReference type="NCBI Taxonomy" id="86663"/>
    <lineage>
        <taxon>Bacteria</taxon>
        <taxon>Bacillati</taxon>
        <taxon>Bacillota</taxon>
        <taxon>Bacilli</taxon>
        <taxon>Bacillales</taxon>
        <taxon>Bacillaceae</taxon>
        <taxon>Bacillus</taxon>
    </lineage>
</organism>
<feature type="region of interest" description="Disordered" evidence="1">
    <location>
        <begin position="303"/>
        <end position="325"/>
    </location>
</feature>
<gene>
    <name evidence="2" type="ORF">LC087_01750</name>
</gene>
<accession>A0ABY9JU88</accession>
<dbReference type="EMBL" id="CP129013">
    <property type="protein sequence ID" value="WLR42969.1"/>
    <property type="molecule type" value="Genomic_DNA"/>
</dbReference>
<evidence type="ECO:0000313" key="3">
    <source>
        <dbReference type="Proteomes" id="UP001197974"/>
    </source>
</evidence>
<keyword evidence="3" id="KW-1185">Reference proteome</keyword>
<name>A0ABY9JU88_9BACI</name>
<protein>
    <submittedName>
        <fullName evidence="2">Uncharacterized protein</fullName>
    </submittedName>
</protein>
<proteinExistence type="predicted"/>
<feature type="compositionally biased region" description="Basic and acidic residues" evidence="1">
    <location>
        <begin position="303"/>
        <end position="316"/>
    </location>
</feature>